<evidence type="ECO:0008006" key="4">
    <source>
        <dbReference type="Google" id="ProtNLM"/>
    </source>
</evidence>
<protein>
    <recommendedName>
        <fullName evidence="4">THO complex subunit 3</fullName>
    </recommendedName>
</protein>
<dbReference type="PANTHER" id="PTHR43991">
    <property type="entry name" value="WD REPEAT PROTEIN (AFU_ORTHOLOGUE AFUA_8G05640)-RELATED"/>
    <property type="match status" value="1"/>
</dbReference>
<proteinExistence type="predicted"/>
<evidence type="ECO:0000313" key="2">
    <source>
        <dbReference type="EMBL" id="KAF6002078.1"/>
    </source>
</evidence>
<organism evidence="2 3">
    <name type="scientific">Cyanidiococcus yangmingshanensis</name>
    <dbReference type="NCBI Taxonomy" id="2690220"/>
    <lineage>
        <taxon>Eukaryota</taxon>
        <taxon>Rhodophyta</taxon>
        <taxon>Bangiophyceae</taxon>
        <taxon>Cyanidiales</taxon>
        <taxon>Cyanidiaceae</taxon>
        <taxon>Cyanidiococcus</taxon>
    </lineage>
</organism>
<sequence>MCLSGHRDYAFATAWHPNGVHLATGNQDGTFRIWDVRRTDAPLRHVFPARLGAVRSLQYSDDGRFLCVAEVADWVHIVDAFSGSRGTPETNSSMHTDDRYLYTSSEGYLSETVIDVFGEIAGVSFSPARGEYLFVGISDPTYGCLMQYRRNRESYSVSRWIGS</sequence>
<dbReference type="SMART" id="SM00320">
    <property type="entry name" value="WD40"/>
    <property type="match status" value="2"/>
</dbReference>
<reference evidence="2 3" key="1">
    <citation type="journal article" date="2020" name="J. Phycol.">
        <title>Comparative genome analysis reveals Cyanidiococcus gen. nov., a new extremophilic red algal genus sister to Cyanidioschyzon (Cyanidioschyzonaceae, Rhodophyta).</title>
        <authorList>
            <person name="Liu S.-L."/>
            <person name="Chiang Y.-R."/>
            <person name="Yoon H.S."/>
            <person name="Fu H.-Y."/>
        </authorList>
    </citation>
    <scope>NUCLEOTIDE SEQUENCE [LARGE SCALE GENOMIC DNA]</scope>
    <source>
        <strain evidence="2 3">THAL066</strain>
    </source>
</reference>
<dbReference type="Gene3D" id="2.130.10.10">
    <property type="entry name" value="YVTN repeat-like/Quinoprotein amine dehydrogenase"/>
    <property type="match status" value="1"/>
</dbReference>
<dbReference type="Pfam" id="PF00400">
    <property type="entry name" value="WD40"/>
    <property type="match status" value="1"/>
</dbReference>
<comment type="caution">
    <text evidence="2">The sequence shown here is derived from an EMBL/GenBank/DDBJ whole genome shotgun (WGS) entry which is preliminary data.</text>
</comment>
<feature type="repeat" description="WD" evidence="1">
    <location>
        <begin position="3"/>
        <end position="44"/>
    </location>
</feature>
<dbReference type="EMBL" id="VWRR01000012">
    <property type="protein sequence ID" value="KAF6002078.1"/>
    <property type="molecule type" value="Genomic_DNA"/>
</dbReference>
<dbReference type="SUPFAM" id="SSF82171">
    <property type="entry name" value="DPP6 N-terminal domain-like"/>
    <property type="match status" value="1"/>
</dbReference>
<dbReference type="InterPro" id="IPR001680">
    <property type="entry name" value="WD40_rpt"/>
</dbReference>
<dbReference type="InterPro" id="IPR015943">
    <property type="entry name" value="WD40/YVTN_repeat-like_dom_sf"/>
</dbReference>
<dbReference type="Proteomes" id="UP000530660">
    <property type="component" value="Unassembled WGS sequence"/>
</dbReference>
<dbReference type="PANTHER" id="PTHR43991:SF12">
    <property type="entry name" value="WD REPEAT PROTEIN (AFU_ORTHOLOGUE AFUA_8G05640)"/>
    <property type="match status" value="1"/>
</dbReference>
<dbReference type="PROSITE" id="PS50082">
    <property type="entry name" value="WD_REPEATS_2"/>
    <property type="match status" value="1"/>
</dbReference>
<evidence type="ECO:0000313" key="3">
    <source>
        <dbReference type="Proteomes" id="UP000530660"/>
    </source>
</evidence>
<evidence type="ECO:0000256" key="1">
    <source>
        <dbReference type="PROSITE-ProRule" id="PRU00221"/>
    </source>
</evidence>
<name>A0A7J7IGC7_9RHOD</name>
<dbReference type="PROSITE" id="PS50294">
    <property type="entry name" value="WD_REPEATS_REGION"/>
    <property type="match status" value="1"/>
</dbReference>
<accession>A0A7J7IGC7</accession>
<keyword evidence="1" id="KW-0853">WD repeat</keyword>
<dbReference type="OrthoDB" id="10552913at2759"/>
<gene>
    <name evidence="2" type="ORF">F1559_004257</name>
</gene>
<dbReference type="AlphaFoldDB" id="A0A7J7IGC7"/>
<keyword evidence="3" id="KW-1185">Reference proteome</keyword>